<dbReference type="InParanoid" id="A0A3N4K7R5"/>
<dbReference type="AlphaFoldDB" id="A0A3N4K7R5"/>
<evidence type="ECO:0000313" key="2">
    <source>
        <dbReference type="Proteomes" id="UP000277580"/>
    </source>
</evidence>
<proteinExistence type="predicted"/>
<protein>
    <submittedName>
        <fullName evidence="1">Uncharacterized protein</fullName>
    </submittedName>
</protein>
<dbReference type="Proteomes" id="UP000277580">
    <property type="component" value="Unassembled WGS sequence"/>
</dbReference>
<organism evidence="1 2">
    <name type="scientific">Morchella conica CCBAS932</name>
    <dbReference type="NCBI Taxonomy" id="1392247"/>
    <lineage>
        <taxon>Eukaryota</taxon>
        <taxon>Fungi</taxon>
        <taxon>Dikarya</taxon>
        <taxon>Ascomycota</taxon>
        <taxon>Pezizomycotina</taxon>
        <taxon>Pezizomycetes</taxon>
        <taxon>Pezizales</taxon>
        <taxon>Morchellaceae</taxon>
        <taxon>Morchella</taxon>
    </lineage>
</organism>
<name>A0A3N4K7R5_9PEZI</name>
<accession>A0A3N4K7R5</accession>
<evidence type="ECO:0000313" key="1">
    <source>
        <dbReference type="EMBL" id="RPB06570.1"/>
    </source>
</evidence>
<dbReference type="EMBL" id="ML119278">
    <property type="protein sequence ID" value="RPB06570.1"/>
    <property type="molecule type" value="Genomic_DNA"/>
</dbReference>
<gene>
    <name evidence="1" type="ORF">P167DRAFT_550432</name>
</gene>
<keyword evidence="2" id="KW-1185">Reference proteome</keyword>
<reference evidence="1 2" key="1">
    <citation type="journal article" date="2018" name="Nat. Ecol. Evol.">
        <title>Pezizomycetes genomes reveal the molecular basis of ectomycorrhizal truffle lifestyle.</title>
        <authorList>
            <person name="Murat C."/>
            <person name="Payen T."/>
            <person name="Noel B."/>
            <person name="Kuo A."/>
            <person name="Morin E."/>
            <person name="Chen J."/>
            <person name="Kohler A."/>
            <person name="Krizsan K."/>
            <person name="Balestrini R."/>
            <person name="Da Silva C."/>
            <person name="Montanini B."/>
            <person name="Hainaut M."/>
            <person name="Levati E."/>
            <person name="Barry K.W."/>
            <person name="Belfiori B."/>
            <person name="Cichocki N."/>
            <person name="Clum A."/>
            <person name="Dockter R.B."/>
            <person name="Fauchery L."/>
            <person name="Guy J."/>
            <person name="Iotti M."/>
            <person name="Le Tacon F."/>
            <person name="Lindquist E.A."/>
            <person name="Lipzen A."/>
            <person name="Malagnac F."/>
            <person name="Mello A."/>
            <person name="Molinier V."/>
            <person name="Miyauchi S."/>
            <person name="Poulain J."/>
            <person name="Riccioni C."/>
            <person name="Rubini A."/>
            <person name="Sitrit Y."/>
            <person name="Splivallo R."/>
            <person name="Traeger S."/>
            <person name="Wang M."/>
            <person name="Zifcakova L."/>
            <person name="Wipf D."/>
            <person name="Zambonelli A."/>
            <person name="Paolocci F."/>
            <person name="Nowrousian M."/>
            <person name="Ottonello S."/>
            <person name="Baldrian P."/>
            <person name="Spatafora J.W."/>
            <person name="Henrissat B."/>
            <person name="Nagy L.G."/>
            <person name="Aury J.M."/>
            <person name="Wincker P."/>
            <person name="Grigoriev I.V."/>
            <person name="Bonfante P."/>
            <person name="Martin F.M."/>
        </authorList>
    </citation>
    <scope>NUCLEOTIDE SEQUENCE [LARGE SCALE GENOMIC DNA]</scope>
    <source>
        <strain evidence="1 2">CCBAS932</strain>
    </source>
</reference>
<sequence length="140" mass="13610">MVLGIGIVTIALDGFVLCAVANFLAFVPASVGPSCTLALVPSTDATTVTVLAGSNPLLFGVPVGATATLGPVGAPGSPLNVDGFTQILGAAGPLGVWTGPLVSGGLALEVGTQLPNAPGRSVLTIPATSARNCTITYLAV</sequence>